<reference evidence="4" key="2">
    <citation type="submission" date="2025-08" db="UniProtKB">
        <authorList>
            <consortium name="RefSeq"/>
        </authorList>
    </citation>
    <scope>IDENTIFICATION</scope>
</reference>
<dbReference type="Proteomes" id="UP000694861">
    <property type="component" value="Linkage group LG5"/>
</dbReference>
<reference evidence="3" key="1">
    <citation type="journal article" date="2012" name="Nat. Commun.">
        <title>The genome of Prunus mume.</title>
        <authorList>
            <person name="Zhang Q."/>
            <person name="Chen W."/>
            <person name="Sun L."/>
            <person name="Zhao F."/>
            <person name="Huang B."/>
            <person name="Yang W."/>
            <person name="Tao Y."/>
            <person name="Wang J."/>
            <person name="Yuan Z."/>
            <person name="Fan G."/>
            <person name="Xing Z."/>
            <person name="Han C."/>
            <person name="Pan H."/>
            <person name="Zhong X."/>
            <person name="Shi W."/>
            <person name="Liang X."/>
            <person name="Du D."/>
            <person name="Sun F."/>
            <person name="Xu Z."/>
            <person name="Hao R."/>
            <person name="Lv T."/>
            <person name="Lv Y."/>
            <person name="Zheng Z."/>
            <person name="Sun M."/>
            <person name="Luo L."/>
            <person name="Cai M."/>
            <person name="Gao Y."/>
            <person name="Wang J."/>
            <person name="Yin Y."/>
            <person name="Xu X."/>
            <person name="Cheng T."/>
            <person name="Wang J."/>
        </authorList>
    </citation>
    <scope>NUCLEOTIDE SEQUENCE [LARGE SCALE GENOMIC DNA]</scope>
</reference>
<dbReference type="GeneID" id="103333465"/>
<evidence type="ECO:0000256" key="2">
    <source>
        <dbReference type="SAM" id="Phobius"/>
    </source>
</evidence>
<feature type="transmembrane region" description="Helical" evidence="2">
    <location>
        <begin position="156"/>
        <end position="177"/>
    </location>
</feature>
<dbReference type="PANTHER" id="PTHR34809:SF1">
    <property type="entry name" value="MALTOSE EXCESS PROTEIN 1, CHLOROPLASTIC-RELATED"/>
    <property type="match status" value="1"/>
</dbReference>
<keyword evidence="2" id="KW-1133">Transmembrane helix</keyword>
<keyword evidence="2" id="KW-0472">Membrane</keyword>
<feature type="transmembrane region" description="Helical" evidence="2">
    <location>
        <begin position="189"/>
        <end position="208"/>
    </location>
</feature>
<keyword evidence="3" id="KW-1185">Reference proteome</keyword>
<feature type="transmembrane region" description="Helical" evidence="2">
    <location>
        <begin position="304"/>
        <end position="326"/>
    </location>
</feature>
<feature type="transmembrane region" description="Helical" evidence="2">
    <location>
        <begin position="214"/>
        <end position="238"/>
    </location>
</feature>
<evidence type="ECO:0000313" key="4">
    <source>
        <dbReference type="RefSeq" id="XP_008234512.1"/>
    </source>
</evidence>
<accession>A0ABM0P540</accession>
<feature type="transmembrane region" description="Helical" evidence="2">
    <location>
        <begin position="394"/>
        <end position="411"/>
    </location>
</feature>
<dbReference type="PANTHER" id="PTHR34809">
    <property type="entry name" value="MALTOSE EXCESS PROTEIN 1, CHLOROPLASTIC-RELATED"/>
    <property type="match status" value="1"/>
</dbReference>
<keyword evidence="2" id="KW-0812">Transmembrane</keyword>
<sequence>MEGAISPLSLSLSLSLSQIKSKKSMAKCLVVPYCCSSTGTRSRTRSSGSGSTSKPPGLQVQLQHHHLKYSLIQQNSLSVSAQCYYNTHTLLRRRILCALDSDVPHPLHHQVQSNKSFEQWDSWTAKFSGASNIPFLLLQMPQIILNAQNLLAGNKAALLAVPWLGMFTGLLGNLSLLSYFAKKREKEAIVVQTLGVISLYAVFAQLSMAEAMPLPYFVITSVVVATGLVLNFLNYFGLLNAGIWRFWEDFITVGGLSVLPQIMWSTFVPYIPNSILPGVFAFLVALVAVIMARLGKLSAKGIKFVGAISGWTATLLFMWMPISQMWTNFLNPDNIKGLSAFSMLLAMIGNGLMIPRALFIRDFMWFTGSTWASLFYGYGNIVCLYWFNSISKEFFLAATAGLILWIGMALWRDADVYGYNSPFTSLKELVSGS</sequence>
<feature type="transmembrane region" description="Helical" evidence="2">
    <location>
        <begin position="338"/>
        <end position="359"/>
    </location>
</feature>
<feature type="transmembrane region" description="Helical" evidence="2">
    <location>
        <begin position="250"/>
        <end position="268"/>
    </location>
</feature>
<organism evidence="3 4">
    <name type="scientific">Prunus mume</name>
    <name type="common">Japanese apricot</name>
    <name type="synonym">Armeniaca mume</name>
    <dbReference type="NCBI Taxonomy" id="102107"/>
    <lineage>
        <taxon>Eukaryota</taxon>
        <taxon>Viridiplantae</taxon>
        <taxon>Streptophyta</taxon>
        <taxon>Embryophyta</taxon>
        <taxon>Tracheophyta</taxon>
        <taxon>Spermatophyta</taxon>
        <taxon>Magnoliopsida</taxon>
        <taxon>eudicotyledons</taxon>
        <taxon>Gunneridae</taxon>
        <taxon>Pentapetalae</taxon>
        <taxon>rosids</taxon>
        <taxon>fabids</taxon>
        <taxon>Rosales</taxon>
        <taxon>Rosaceae</taxon>
        <taxon>Amygdaloideae</taxon>
        <taxon>Amygdaleae</taxon>
        <taxon>Prunus</taxon>
    </lineage>
</organism>
<evidence type="ECO:0000256" key="1">
    <source>
        <dbReference type="SAM" id="MobiDB-lite"/>
    </source>
</evidence>
<proteinExistence type="predicted"/>
<name>A0ABM0P540_PRUMU</name>
<dbReference type="RefSeq" id="XP_008234512.1">
    <property type="nucleotide sequence ID" value="XM_008236290.1"/>
</dbReference>
<gene>
    <name evidence="4" type="primary">LOC103333465</name>
</gene>
<feature type="compositionally biased region" description="Low complexity" evidence="1">
    <location>
        <begin position="37"/>
        <end position="53"/>
    </location>
</feature>
<feature type="transmembrane region" description="Helical" evidence="2">
    <location>
        <begin position="371"/>
        <end position="388"/>
    </location>
</feature>
<feature type="transmembrane region" description="Helical" evidence="2">
    <location>
        <begin position="274"/>
        <end position="292"/>
    </location>
</feature>
<evidence type="ECO:0000313" key="3">
    <source>
        <dbReference type="Proteomes" id="UP000694861"/>
    </source>
</evidence>
<feature type="region of interest" description="Disordered" evidence="1">
    <location>
        <begin position="37"/>
        <end position="57"/>
    </location>
</feature>
<protein>
    <submittedName>
        <fullName evidence="4">Maltose excess protein 1, chloroplastic-like</fullName>
    </submittedName>
</protein>
<dbReference type="InterPro" id="IPR034628">
    <property type="entry name" value="MEX1/MEX1-like"/>
</dbReference>